<keyword evidence="7" id="KW-1015">Disulfide bond</keyword>
<keyword evidence="6" id="KW-0732">Signal</keyword>
<evidence type="ECO:0000256" key="8">
    <source>
        <dbReference type="ARBA" id="ARBA00037509"/>
    </source>
</evidence>
<dbReference type="FunCoup" id="G3SM00">
    <property type="interactions" value="7"/>
</dbReference>
<sequence>AADDDARLTLDELERASLLQILPEILSAKRDGGLEKAGKTILVFCRSSGFIALEFWSEQDAKVLLSHLLARTRKERKKHEAPSECFWKYCV</sequence>
<name>G3SM00_LOXAF</name>
<dbReference type="GO" id="GO:0005615">
    <property type="term" value="C:extracellular space"/>
    <property type="evidence" value="ECO:0007669"/>
    <property type="project" value="TreeGrafter"/>
</dbReference>
<dbReference type="Pfam" id="PF02083">
    <property type="entry name" value="Urotensin_II"/>
    <property type="match status" value="1"/>
</dbReference>
<dbReference type="STRING" id="9785.ENSLAFP00000000488"/>
<dbReference type="Ensembl" id="ENSLAFT00000000582.3">
    <property type="protein sequence ID" value="ENSLAFP00000000488.3"/>
    <property type="gene ID" value="ENSLAFG00000000583.3"/>
</dbReference>
<dbReference type="InterPro" id="IPR001483">
    <property type="entry name" value="Urotensin_II"/>
</dbReference>
<evidence type="ECO:0000256" key="7">
    <source>
        <dbReference type="ARBA" id="ARBA00023157"/>
    </source>
</evidence>
<evidence type="ECO:0000256" key="5">
    <source>
        <dbReference type="ARBA" id="ARBA00022702"/>
    </source>
</evidence>
<dbReference type="OMA" id="ETFYGNH"/>
<evidence type="ECO:0000256" key="10">
    <source>
        <dbReference type="ARBA" id="ARBA00043243"/>
    </source>
</evidence>
<dbReference type="HOGENOM" id="CLU_156959_0_0_1"/>
<evidence type="ECO:0000313" key="13">
    <source>
        <dbReference type="Proteomes" id="UP000007646"/>
    </source>
</evidence>
<dbReference type="GO" id="GO:0005179">
    <property type="term" value="F:hormone activity"/>
    <property type="evidence" value="ECO:0007669"/>
    <property type="project" value="UniProtKB-KW"/>
</dbReference>
<comment type="function">
    <text evidence="8">Highly potent vasoconstrictor.</text>
</comment>
<evidence type="ECO:0000256" key="9">
    <source>
        <dbReference type="ARBA" id="ARBA00040274"/>
    </source>
</evidence>
<protein>
    <recommendedName>
        <fullName evidence="9">Urotensin-2</fullName>
    </recommendedName>
    <alternativeName>
        <fullName evidence="10">Urotensin II</fullName>
    </alternativeName>
</protein>
<reference evidence="12" key="2">
    <citation type="submission" date="2025-08" db="UniProtKB">
        <authorList>
            <consortium name="Ensembl"/>
        </authorList>
    </citation>
    <scope>IDENTIFICATION</scope>
    <source>
        <strain evidence="12">Isolate ISIS603380</strain>
    </source>
</reference>
<evidence type="ECO:0000256" key="4">
    <source>
        <dbReference type="ARBA" id="ARBA00022685"/>
    </source>
</evidence>
<keyword evidence="13" id="KW-1185">Reference proteome</keyword>
<keyword evidence="4" id="KW-0165">Cleavage on pair of basic residues</keyword>
<dbReference type="PANTHER" id="PTHR14447">
    <property type="entry name" value="UROTENSIN 2"/>
    <property type="match status" value="1"/>
</dbReference>
<dbReference type="PROSITE" id="PS00984">
    <property type="entry name" value="UROTENSIN_II"/>
    <property type="match status" value="1"/>
</dbReference>
<evidence type="ECO:0000256" key="1">
    <source>
        <dbReference type="ARBA" id="ARBA00004613"/>
    </source>
</evidence>
<evidence type="ECO:0000256" key="2">
    <source>
        <dbReference type="ARBA" id="ARBA00006719"/>
    </source>
</evidence>
<evidence type="ECO:0000256" key="11">
    <source>
        <dbReference type="RuleBase" id="RU000636"/>
    </source>
</evidence>
<comment type="subcellular location">
    <subcellularLocation>
        <location evidence="1 11">Secreted</location>
    </subcellularLocation>
</comment>
<dbReference type="GO" id="GO:0097746">
    <property type="term" value="P:blood vessel diameter maintenance"/>
    <property type="evidence" value="ECO:0007669"/>
    <property type="project" value="InterPro"/>
</dbReference>
<dbReference type="InParanoid" id="G3SM00"/>
<dbReference type="GeneTree" id="ENSGT00510000049583"/>
<dbReference type="GO" id="GO:0008217">
    <property type="term" value="P:regulation of blood pressure"/>
    <property type="evidence" value="ECO:0007669"/>
    <property type="project" value="InterPro"/>
</dbReference>
<dbReference type="Proteomes" id="UP000007646">
    <property type="component" value="Unassembled WGS sequence"/>
</dbReference>
<proteinExistence type="inferred from homology"/>
<evidence type="ECO:0000256" key="3">
    <source>
        <dbReference type="ARBA" id="ARBA00022525"/>
    </source>
</evidence>
<dbReference type="AlphaFoldDB" id="G3SM00"/>
<reference evidence="12 13" key="1">
    <citation type="submission" date="2009-06" db="EMBL/GenBank/DDBJ databases">
        <title>The Genome Sequence of Loxodonta africana (African elephant).</title>
        <authorList>
            <person name="Di Palma F."/>
            <person name="Heiman D."/>
            <person name="Young S."/>
            <person name="Johnson J."/>
            <person name="Lander E.S."/>
            <person name="Lindblad-Toh K."/>
        </authorList>
    </citation>
    <scope>NUCLEOTIDE SEQUENCE [LARGE SCALE GENOMIC DNA]</scope>
    <source>
        <strain evidence="12 13">Isolate ISIS603380</strain>
    </source>
</reference>
<evidence type="ECO:0000256" key="6">
    <source>
        <dbReference type="ARBA" id="ARBA00022729"/>
    </source>
</evidence>
<dbReference type="eggNOG" id="ENOG502SCRX">
    <property type="taxonomic scope" value="Eukaryota"/>
</dbReference>
<accession>G3SM00</accession>
<dbReference type="PANTHER" id="PTHR14447:SF0">
    <property type="entry name" value="UROTENSIN-2"/>
    <property type="match status" value="1"/>
</dbReference>
<comment type="similarity">
    <text evidence="2 11">Belongs to the urotensin-2 family.</text>
</comment>
<reference evidence="12" key="3">
    <citation type="submission" date="2025-09" db="UniProtKB">
        <authorList>
            <consortium name="Ensembl"/>
        </authorList>
    </citation>
    <scope>IDENTIFICATION</scope>
    <source>
        <strain evidence="12">Isolate ISIS603380</strain>
    </source>
</reference>
<keyword evidence="5 11" id="KW-0372">Hormone</keyword>
<organism evidence="12 13">
    <name type="scientific">Loxodonta africana</name>
    <name type="common">African elephant</name>
    <dbReference type="NCBI Taxonomy" id="9785"/>
    <lineage>
        <taxon>Eukaryota</taxon>
        <taxon>Metazoa</taxon>
        <taxon>Chordata</taxon>
        <taxon>Craniata</taxon>
        <taxon>Vertebrata</taxon>
        <taxon>Euteleostomi</taxon>
        <taxon>Mammalia</taxon>
        <taxon>Eutheria</taxon>
        <taxon>Afrotheria</taxon>
        <taxon>Proboscidea</taxon>
        <taxon>Elephantidae</taxon>
        <taxon>Loxodonta</taxon>
    </lineage>
</organism>
<evidence type="ECO:0000313" key="12">
    <source>
        <dbReference type="Ensembl" id="ENSLAFP00000000488.3"/>
    </source>
</evidence>
<keyword evidence="3" id="KW-0964">Secreted</keyword>